<feature type="signal peptide" evidence="2">
    <location>
        <begin position="1"/>
        <end position="21"/>
    </location>
</feature>
<name>A0A2T6BX41_9FLAO</name>
<evidence type="ECO:0000313" key="4">
    <source>
        <dbReference type="Proteomes" id="UP000244090"/>
    </source>
</evidence>
<feature type="transmembrane region" description="Helical" evidence="1">
    <location>
        <begin position="448"/>
        <end position="466"/>
    </location>
</feature>
<keyword evidence="1" id="KW-0472">Membrane</keyword>
<dbReference type="PANTHER" id="PTHR40940">
    <property type="entry name" value="PROTEIN BATD-RELATED"/>
    <property type="match status" value="1"/>
</dbReference>
<comment type="caution">
    <text evidence="3">The sequence shown here is derived from an EMBL/GenBank/DDBJ whole genome shotgun (WGS) entry which is preliminary data.</text>
</comment>
<feature type="chain" id="PRO_5015754565" evidence="2">
    <location>
        <begin position="22"/>
        <end position="590"/>
    </location>
</feature>
<organism evidence="3 4">
    <name type="scientific">Kordia periserrulae</name>
    <dbReference type="NCBI Taxonomy" id="701523"/>
    <lineage>
        <taxon>Bacteria</taxon>
        <taxon>Pseudomonadati</taxon>
        <taxon>Bacteroidota</taxon>
        <taxon>Flavobacteriia</taxon>
        <taxon>Flavobacteriales</taxon>
        <taxon>Flavobacteriaceae</taxon>
        <taxon>Kordia</taxon>
    </lineage>
</organism>
<keyword evidence="1" id="KW-0812">Transmembrane</keyword>
<dbReference type="RefSeq" id="WP_108115563.1">
    <property type="nucleotide sequence ID" value="NZ_QBKT01000006.1"/>
</dbReference>
<dbReference type="EMBL" id="QBKT01000006">
    <property type="protein sequence ID" value="PTX60639.1"/>
    <property type="molecule type" value="Genomic_DNA"/>
</dbReference>
<dbReference type="Pfam" id="PF13584">
    <property type="entry name" value="BatD"/>
    <property type="match status" value="2"/>
</dbReference>
<evidence type="ECO:0000256" key="2">
    <source>
        <dbReference type="SAM" id="SignalP"/>
    </source>
</evidence>
<dbReference type="InterPro" id="IPR025738">
    <property type="entry name" value="BatD"/>
</dbReference>
<gene>
    <name evidence="3" type="ORF">C8N46_106285</name>
</gene>
<evidence type="ECO:0000313" key="3">
    <source>
        <dbReference type="EMBL" id="PTX60639.1"/>
    </source>
</evidence>
<dbReference type="PANTHER" id="PTHR40940:SF2">
    <property type="entry name" value="BATD"/>
    <property type="match status" value="1"/>
</dbReference>
<accession>A0A2T6BX41</accession>
<keyword evidence="2" id="KW-0732">Signal</keyword>
<reference evidence="3 4" key="1">
    <citation type="submission" date="2018-04" db="EMBL/GenBank/DDBJ databases">
        <title>Genomic Encyclopedia of Archaeal and Bacterial Type Strains, Phase II (KMG-II): from individual species to whole genera.</title>
        <authorList>
            <person name="Goeker M."/>
        </authorList>
    </citation>
    <scope>NUCLEOTIDE SEQUENCE [LARGE SCALE GENOMIC DNA]</scope>
    <source>
        <strain evidence="3 4">DSM 25731</strain>
    </source>
</reference>
<keyword evidence="4" id="KW-1185">Reference proteome</keyword>
<dbReference type="Proteomes" id="UP000244090">
    <property type="component" value="Unassembled WGS sequence"/>
</dbReference>
<dbReference type="AlphaFoldDB" id="A0A2T6BX41"/>
<keyword evidence="1" id="KW-1133">Transmembrane helix</keyword>
<sequence length="590" mass="67330">MKIKIYISTIILLLFAGMLNAQVTFETKVSKKKLGVNERLKVDFEMDRDGDNFTAPSFTGFRVVGGPIQSMSHVWNNGQRSFSKTYTYFLQPTAEGTFTIKQAKVEIDGQIYKTLPVTVTVTKAVDKPKDANNPDYVISEGLHLVTEVSKGDPFLNEPVTVSYKLYVKPGIIVNDYRELGKPTFNNFWSQNIQTQMRRAERTTYKGEEYSYVTLKRFVLYPQKTGKQVIEPFSIDLQISVPTNRRDVFGRRYETVHKTISSAQRTVNVKNLPEVGKPEDFSGAVGDFDFKVTTSKNSLNATESLQAKIEVSGEGNLKLFQLPKLKLPSSLEVYEPEFSERVTTRISGMQGRISDSYTVVPQYKGKYPIPSVSFSYFDPSDEKYKTLRSDEIIIDVVEGPVNTATAENTDNQNSTQKQLVTTNGSQFRFLKTDANLSPIQTEDFFKSNLFYALLLGPFLFIPIILLVRRKKRAYDNDIEGSKTRRANRLAKKYLSEAKKKLNDKEAFYEVLERALHNYLRAKFRIETSEFSKEKISQLLTERSVNEETVHDFISLLESCEFARYTPATDVAINKDYEKSVQTISQIDKQLK</sequence>
<dbReference type="OrthoDB" id="2079210at2"/>
<protein>
    <submittedName>
        <fullName evidence="3">Oxygen tolerance protein BatD</fullName>
    </submittedName>
</protein>
<evidence type="ECO:0000256" key="1">
    <source>
        <dbReference type="SAM" id="Phobius"/>
    </source>
</evidence>
<proteinExistence type="predicted"/>